<name>A0A847U5K9_9EURY</name>
<reference evidence="1" key="1">
    <citation type="submission" date="2019-12" db="EMBL/GenBank/DDBJ databases">
        <title>The whole-genome sequencing of Haloarcula japonica strain pws8.</title>
        <authorList>
            <person name="Verma D.K."/>
            <person name="Gopal K."/>
            <person name="Prasad E.S."/>
        </authorList>
    </citation>
    <scope>NUCLEOTIDE SEQUENCE</scope>
    <source>
        <strain evidence="1">Pws8</strain>
    </source>
</reference>
<gene>
    <name evidence="1" type="ORF">GOC83_19415</name>
</gene>
<accession>A0A847U5K9</accession>
<dbReference type="Proteomes" id="UP000610611">
    <property type="component" value="Unassembled WGS sequence"/>
</dbReference>
<dbReference type="EMBL" id="WOWB01000009">
    <property type="protein sequence ID" value="NLV08289.1"/>
    <property type="molecule type" value="Genomic_DNA"/>
</dbReference>
<sequence>MRNPRTPLDEILLDVQIDDGATAAVDVSFTPALDKLNDHQRTWLSTWTETGYESRRELLLSLHQMQFWSLGRVPDGWFVDVCSKPVLLSVVITSENRYRWREDPVDLATAADERRQLAAKYIRPAFRTAYRKLRTEAQQYTNESERVEDVDSTAFFAMRPALDELYRKQSDLLVSLLDGFDDMTAVDDWLSRLDKGTLGELYKIEPDFDWKIHDRPSAQRVLLIDEPKYEQERVLWGAVYLLPAYNRAVERWAEEADEHREDDADETHPSRTM</sequence>
<dbReference type="RefSeq" id="WP_170084551.1">
    <property type="nucleotide sequence ID" value="NZ_WOWB01000009.1"/>
</dbReference>
<protein>
    <submittedName>
        <fullName evidence="1">Uncharacterized protein</fullName>
    </submittedName>
</protein>
<comment type="caution">
    <text evidence="1">The sequence shown here is derived from an EMBL/GenBank/DDBJ whole genome shotgun (WGS) entry which is preliminary data.</text>
</comment>
<dbReference type="AlphaFoldDB" id="A0A847U5K9"/>
<evidence type="ECO:0000313" key="2">
    <source>
        <dbReference type="Proteomes" id="UP000610611"/>
    </source>
</evidence>
<proteinExistence type="predicted"/>
<evidence type="ECO:0000313" key="1">
    <source>
        <dbReference type="EMBL" id="NLV08289.1"/>
    </source>
</evidence>
<organism evidence="1 2">
    <name type="scientific">Haloarcula rubripromontorii</name>
    <dbReference type="NCBI Taxonomy" id="1705562"/>
    <lineage>
        <taxon>Archaea</taxon>
        <taxon>Methanobacteriati</taxon>
        <taxon>Methanobacteriota</taxon>
        <taxon>Stenosarchaea group</taxon>
        <taxon>Halobacteria</taxon>
        <taxon>Halobacteriales</taxon>
        <taxon>Haloarculaceae</taxon>
        <taxon>Haloarcula</taxon>
    </lineage>
</organism>